<accession>A0A210QMJ4</accession>
<name>A0A210QMJ4_MIZYE</name>
<comment type="caution">
    <text evidence="1">The sequence shown here is derived from an EMBL/GenBank/DDBJ whole genome shotgun (WGS) entry which is preliminary data.</text>
</comment>
<dbReference type="AlphaFoldDB" id="A0A210QMJ4"/>
<protein>
    <submittedName>
        <fullName evidence="1">Uncharacterized protein</fullName>
    </submittedName>
</protein>
<evidence type="ECO:0000313" key="2">
    <source>
        <dbReference type="Proteomes" id="UP000242188"/>
    </source>
</evidence>
<organism evidence="1 2">
    <name type="scientific">Mizuhopecten yessoensis</name>
    <name type="common">Japanese scallop</name>
    <name type="synonym">Patinopecten yessoensis</name>
    <dbReference type="NCBI Taxonomy" id="6573"/>
    <lineage>
        <taxon>Eukaryota</taxon>
        <taxon>Metazoa</taxon>
        <taxon>Spiralia</taxon>
        <taxon>Lophotrochozoa</taxon>
        <taxon>Mollusca</taxon>
        <taxon>Bivalvia</taxon>
        <taxon>Autobranchia</taxon>
        <taxon>Pteriomorphia</taxon>
        <taxon>Pectinida</taxon>
        <taxon>Pectinoidea</taxon>
        <taxon>Pectinidae</taxon>
        <taxon>Mizuhopecten</taxon>
    </lineage>
</organism>
<keyword evidence="2" id="KW-1185">Reference proteome</keyword>
<dbReference type="Proteomes" id="UP000242188">
    <property type="component" value="Unassembled WGS sequence"/>
</dbReference>
<evidence type="ECO:0000313" key="1">
    <source>
        <dbReference type="EMBL" id="OWF49956.1"/>
    </source>
</evidence>
<reference evidence="1 2" key="1">
    <citation type="journal article" date="2017" name="Nat. Ecol. Evol.">
        <title>Scallop genome provides insights into evolution of bilaterian karyotype and development.</title>
        <authorList>
            <person name="Wang S."/>
            <person name="Zhang J."/>
            <person name="Jiao W."/>
            <person name="Li J."/>
            <person name="Xun X."/>
            <person name="Sun Y."/>
            <person name="Guo X."/>
            <person name="Huan P."/>
            <person name="Dong B."/>
            <person name="Zhang L."/>
            <person name="Hu X."/>
            <person name="Sun X."/>
            <person name="Wang J."/>
            <person name="Zhao C."/>
            <person name="Wang Y."/>
            <person name="Wang D."/>
            <person name="Huang X."/>
            <person name="Wang R."/>
            <person name="Lv J."/>
            <person name="Li Y."/>
            <person name="Zhang Z."/>
            <person name="Liu B."/>
            <person name="Lu W."/>
            <person name="Hui Y."/>
            <person name="Liang J."/>
            <person name="Zhou Z."/>
            <person name="Hou R."/>
            <person name="Li X."/>
            <person name="Liu Y."/>
            <person name="Li H."/>
            <person name="Ning X."/>
            <person name="Lin Y."/>
            <person name="Zhao L."/>
            <person name="Xing Q."/>
            <person name="Dou J."/>
            <person name="Li Y."/>
            <person name="Mao J."/>
            <person name="Guo H."/>
            <person name="Dou H."/>
            <person name="Li T."/>
            <person name="Mu C."/>
            <person name="Jiang W."/>
            <person name="Fu Q."/>
            <person name="Fu X."/>
            <person name="Miao Y."/>
            <person name="Liu J."/>
            <person name="Yu Q."/>
            <person name="Li R."/>
            <person name="Liao H."/>
            <person name="Li X."/>
            <person name="Kong Y."/>
            <person name="Jiang Z."/>
            <person name="Chourrout D."/>
            <person name="Li R."/>
            <person name="Bao Z."/>
        </authorList>
    </citation>
    <scope>NUCLEOTIDE SEQUENCE [LARGE SCALE GENOMIC DNA]</scope>
    <source>
        <strain evidence="1 2">PY_sf001</strain>
    </source>
</reference>
<gene>
    <name evidence="1" type="ORF">KP79_PYT00955</name>
</gene>
<sequence length="117" mass="13168">MTCAIDAGKCEKKRHVAERKAGFVALEACGINLPLKEAYHVCGQKRDRYHSGASDKVSCLCGREQILFLLYGQRRGYFIFVCVQRCFISVVRDKTRSVDQGGCRCRVWPVTCSISSQ</sequence>
<proteinExistence type="predicted"/>
<dbReference type="EMBL" id="NEDP02002878">
    <property type="protein sequence ID" value="OWF49956.1"/>
    <property type="molecule type" value="Genomic_DNA"/>
</dbReference>